<reference evidence="1 2" key="1">
    <citation type="journal article" date="2018" name="MBio">
        <title>Comparative Genomics Reveals the Core Gene Toolbox for the Fungus-Insect Symbiosis.</title>
        <authorList>
            <person name="Wang Y."/>
            <person name="Stata M."/>
            <person name="Wang W."/>
            <person name="Stajich J.E."/>
            <person name="White M.M."/>
            <person name="Moncalvo J.M."/>
        </authorList>
    </citation>
    <scope>NUCLEOTIDE SEQUENCE [LARGE SCALE GENOMIC DNA]</scope>
    <source>
        <strain evidence="1 2">SWE-8-4</strain>
    </source>
</reference>
<comment type="caution">
    <text evidence="1">The sequence shown here is derived from an EMBL/GenBank/DDBJ whole genome shotgun (WGS) entry which is preliminary data.</text>
</comment>
<proteinExistence type="predicted"/>
<evidence type="ECO:0000313" key="1">
    <source>
        <dbReference type="EMBL" id="PVU96750.1"/>
    </source>
</evidence>
<dbReference type="AlphaFoldDB" id="A0A2T9YWN3"/>
<name>A0A2T9YWN3_9FUNG</name>
<accession>A0A2T9YWN3</accession>
<sequence>MNQSNDDNVEKKNYEPIGAMVNISARGNQKINRCMPYENNIPIIYDGFKPIYTFCKKTGYLKLYCSESAVINGAKIKKKSNGILGNVPKSFKNTKNIGIGYFNDTV</sequence>
<dbReference type="EMBL" id="MBFR01000025">
    <property type="protein sequence ID" value="PVU96750.1"/>
    <property type="molecule type" value="Genomic_DNA"/>
</dbReference>
<evidence type="ECO:0000313" key="2">
    <source>
        <dbReference type="Proteomes" id="UP000245383"/>
    </source>
</evidence>
<gene>
    <name evidence="1" type="ORF">BB561_000988</name>
</gene>
<protein>
    <submittedName>
        <fullName evidence="1">Uncharacterized protein</fullName>
    </submittedName>
</protein>
<organism evidence="1 2">
    <name type="scientific">Smittium simulii</name>
    <dbReference type="NCBI Taxonomy" id="133385"/>
    <lineage>
        <taxon>Eukaryota</taxon>
        <taxon>Fungi</taxon>
        <taxon>Fungi incertae sedis</taxon>
        <taxon>Zoopagomycota</taxon>
        <taxon>Kickxellomycotina</taxon>
        <taxon>Harpellomycetes</taxon>
        <taxon>Harpellales</taxon>
        <taxon>Legeriomycetaceae</taxon>
        <taxon>Smittium</taxon>
    </lineage>
</organism>
<dbReference type="Proteomes" id="UP000245383">
    <property type="component" value="Unassembled WGS sequence"/>
</dbReference>
<keyword evidence="2" id="KW-1185">Reference proteome</keyword>